<proteinExistence type="predicted"/>
<organism evidence="2 3">
    <name type="scientific">Anaeramoeba flamelloides</name>
    <dbReference type="NCBI Taxonomy" id="1746091"/>
    <lineage>
        <taxon>Eukaryota</taxon>
        <taxon>Metamonada</taxon>
        <taxon>Anaeramoebidae</taxon>
        <taxon>Anaeramoeba</taxon>
    </lineage>
</organism>
<accession>A0AAV7Z3T1</accession>
<feature type="region of interest" description="Disordered" evidence="1">
    <location>
        <begin position="270"/>
        <end position="348"/>
    </location>
</feature>
<evidence type="ECO:0000256" key="1">
    <source>
        <dbReference type="SAM" id="MobiDB-lite"/>
    </source>
</evidence>
<gene>
    <name evidence="2" type="ORF">M0812_18819</name>
</gene>
<feature type="compositionally biased region" description="Basic and acidic residues" evidence="1">
    <location>
        <begin position="285"/>
        <end position="294"/>
    </location>
</feature>
<dbReference type="EMBL" id="JANTQA010000036">
    <property type="protein sequence ID" value="KAJ3436752.1"/>
    <property type="molecule type" value="Genomic_DNA"/>
</dbReference>
<keyword evidence="2" id="KW-0396">Initiation factor</keyword>
<evidence type="ECO:0000313" key="3">
    <source>
        <dbReference type="Proteomes" id="UP001146793"/>
    </source>
</evidence>
<reference evidence="2" key="1">
    <citation type="submission" date="2022-08" db="EMBL/GenBank/DDBJ databases">
        <title>Novel sulphate-reducing endosymbionts in the free-living metamonad Anaeramoeba.</title>
        <authorList>
            <person name="Jerlstrom-Hultqvist J."/>
            <person name="Cepicka I."/>
            <person name="Gallot-Lavallee L."/>
            <person name="Salas-Leiva D."/>
            <person name="Curtis B.A."/>
            <person name="Zahonova K."/>
            <person name="Pipaliya S."/>
            <person name="Dacks J."/>
            <person name="Roger A.J."/>
        </authorList>
    </citation>
    <scope>NUCLEOTIDE SEQUENCE</scope>
    <source>
        <strain evidence="2">Busselton2</strain>
    </source>
</reference>
<comment type="caution">
    <text evidence="2">The sequence shown here is derived from an EMBL/GenBank/DDBJ whole genome shotgun (WGS) entry which is preliminary data.</text>
</comment>
<evidence type="ECO:0000313" key="2">
    <source>
        <dbReference type="EMBL" id="KAJ3436752.1"/>
    </source>
</evidence>
<feature type="compositionally biased region" description="Basic residues" evidence="1">
    <location>
        <begin position="295"/>
        <end position="304"/>
    </location>
</feature>
<dbReference type="GO" id="GO:0003743">
    <property type="term" value="F:translation initiation factor activity"/>
    <property type="evidence" value="ECO:0007669"/>
    <property type="project" value="UniProtKB-KW"/>
</dbReference>
<feature type="region of interest" description="Disordered" evidence="1">
    <location>
        <begin position="754"/>
        <end position="785"/>
    </location>
</feature>
<feature type="compositionally biased region" description="Acidic residues" evidence="1">
    <location>
        <begin position="309"/>
        <end position="319"/>
    </location>
</feature>
<keyword evidence="2" id="KW-0648">Protein biosynthesis</keyword>
<protein>
    <submittedName>
        <fullName evidence="2">Eukaryotic translation initiation factor 4 gamma</fullName>
    </submittedName>
</protein>
<sequence length="1424" mass="168700">MLRSQKKIPKLLNKLVQEYGTKKGNKIYQSYQSNFYSKDLNKTEYLTIQELIQNELSITFDNKKFLVCKIGSDCTRSKFLFLQDLSASINVTLINPQSSLLGAVCLILEWNYVKKKQSKGSNKDYLEIDGNKVIQLMNSKEYYKQITSIKNIYSINKIKKPNFGIKPRLKFTVYGMVNSISSINLRNDNKPFLIVEIYYSGTKNFVLIYGEKALKWYPFLSIENKYFFVNVKKKLCMGGLYEVLYFDEKSFLLDYDFKFIKKNKESVLLKQNQQEHERKKKRKQEKQTNKEKQRNQIKKRNKEKQRKEEEEEEEKDEEEIQQRNKKKRMNKKKAQLRHSLNFNKSSKPKKYSLTTKQFAIFQPDKKPNKLGKLDGFKTHHKPIKKKNNNKFFNSNLLKIKGKLKRDKYQNFKIWKINNQYLIFNLFKKGEDLIPFYSGCEIIIYNYHRLDDDNNQMFAIVLCEKSNIKITKYSPNKRELNNKIIFLNKLVNAYKLLNNFDSIGKIFWFIENYKILKEKFKFLKKSLIIKSLARKFKSKRNCVKEFFDHQNCCKVAEINLLNENYLIFFSLRDFLWNEQLHYKISKFSQKYHPKSLIVFSHQDKLEKQSFSNLSLIGKLQINHYNAQLLIYDDTQKIPILINNLNSLPSHYILYSLENLIKFNNFFIIAEFCISNNNDDDLDMNNKFNNRDNNNNNKMKIINENSNNNNNFNVIKKNDNINVNDDSVEIIYLDRFLVINLCLDYDLSPSLSLPNNNNDGGNNTTTNDNDNNNFNNNNIIINNNNNNNNKEIEKENFNNLISPNNQNIQNKKHIMNMNKINLIDNNNFKLQPFQINENFFYWFYLIVISKTMITEQYENNGLFTFFKMKVLCFCFNNSLKDFTTTTELQFSSMDKTLYFYQLFQKNNCYKIIKPKKDNLYNYEINSSCKIESICFKCNSDPNSNSVNFNKFQYKAPFFSWNIDKKYISLLFKIKISTFQIDALDNIWKKNKLDINYLNVKDLLNCQISDIGIKHLFSFKGKIISKLIKNSSSSSSSILSQNKININGGNTGDTYNGNENETTAPITNNGFVGKRNESETLYQIIIQDLKSKDIVKVNISKYFLIQPIIINTIAYFENVQRIVHANKTFNLKIIADTKIIFDSYQFTPKKKILKLQNIDKFSKINLVDNLKISYLCDLLKQYPTLKSDKCIKIKGNLQLFYLSLELEKSTLQLKVKMSGIIRDPSGSIIIGINTISVFQILFGFSNNQMLEIKNCLKKSLEKKFTLNFRKKFFHNNFMNNINNVNMNININSSSSNNETEYDNNSSNNSFFENDHQNRIYYLIMKNHSQTQNKFFYFCQIFKRQDYKTRKWSYEQNNNISIDYYKKFPLEHGLDLKLTNTRIPNNKMNHTQEFKILRYIIKKPIVFMVKKDIDLRALANDLYKEMFN</sequence>
<feature type="compositionally biased region" description="Basic residues" evidence="1">
    <location>
        <begin position="323"/>
        <end position="336"/>
    </location>
</feature>
<name>A0AAV7Z3T1_9EUKA</name>
<dbReference type="Proteomes" id="UP001146793">
    <property type="component" value="Unassembled WGS sequence"/>
</dbReference>